<comment type="caution">
    <text evidence="2">The sequence shown here is derived from an EMBL/GenBank/DDBJ whole genome shotgun (WGS) entry which is preliminary data.</text>
</comment>
<evidence type="ECO:0000313" key="2">
    <source>
        <dbReference type="EMBL" id="KAL1858234.1"/>
    </source>
</evidence>
<keyword evidence="3" id="KW-1185">Reference proteome</keyword>
<feature type="compositionally biased region" description="Low complexity" evidence="1">
    <location>
        <begin position="1"/>
        <end position="33"/>
    </location>
</feature>
<organism evidence="2 3">
    <name type="scientific">Diaporthe australafricana</name>
    <dbReference type="NCBI Taxonomy" id="127596"/>
    <lineage>
        <taxon>Eukaryota</taxon>
        <taxon>Fungi</taxon>
        <taxon>Dikarya</taxon>
        <taxon>Ascomycota</taxon>
        <taxon>Pezizomycotina</taxon>
        <taxon>Sordariomycetes</taxon>
        <taxon>Sordariomycetidae</taxon>
        <taxon>Diaporthales</taxon>
        <taxon>Diaporthaceae</taxon>
        <taxon>Diaporthe</taxon>
    </lineage>
</organism>
<evidence type="ECO:0000256" key="1">
    <source>
        <dbReference type="SAM" id="MobiDB-lite"/>
    </source>
</evidence>
<accession>A0ABR3WCF1</accession>
<reference evidence="2 3" key="1">
    <citation type="journal article" date="2024" name="IMA Fungus">
        <title>IMA Genome - F19 : A genome assembly and annotation guide to empower mycologists, including annotated draft genome sequences of Ceratocystis pirilliformis, Diaporthe australafricana, Fusarium ophioides, Paecilomyces lecythidis, and Sporothrix stenoceras.</title>
        <authorList>
            <person name="Aylward J."/>
            <person name="Wilson A.M."/>
            <person name="Visagie C.M."/>
            <person name="Spraker J."/>
            <person name="Barnes I."/>
            <person name="Buitendag C."/>
            <person name="Ceriani C."/>
            <person name="Del Mar Angel L."/>
            <person name="du Plessis D."/>
            <person name="Fuchs T."/>
            <person name="Gasser K."/>
            <person name="Kramer D."/>
            <person name="Li W."/>
            <person name="Munsamy K."/>
            <person name="Piso A."/>
            <person name="Price J.L."/>
            <person name="Sonnekus B."/>
            <person name="Thomas C."/>
            <person name="van der Nest A."/>
            <person name="van Dijk A."/>
            <person name="van Heerden A."/>
            <person name="van Vuuren N."/>
            <person name="Yilmaz N."/>
            <person name="Duong T.A."/>
            <person name="van der Merwe N.A."/>
            <person name="Wingfield M.J."/>
            <person name="Wingfield B.D."/>
        </authorList>
    </citation>
    <scope>NUCLEOTIDE SEQUENCE [LARGE SCALE GENOMIC DNA]</scope>
    <source>
        <strain evidence="2 3">CMW 18300</strain>
    </source>
</reference>
<proteinExistence type="predicted"/>
<evidence type="ECO:0000313" key="3">
    <source>
        <dbReference type="Proteomes" id="UP001583177"/>
    </source>
</evidence>
<sequence>MSASSSWTSAASSVTPLPTLSSNGGSTTSSNNPMPTQGAGFSGFPMPNITIVIDGTKYYPPLPGQDPLTIILSDSTTAKITNLAIERNGVLLPFPSYQELKQNGDSNQQLSSWSVQFSTRKFQPPSCLLDVITCFQQAEAAFTSAAGSLGDSLASIGASIMQAGIADAAAAAGYASEASSYSIGASSLIDGMSSTLGSLEGAAEALDGAMQAVNENLASFTSIELQELSAAGTTFSSYPEISVARGMLSNLSNIMKIAWANSPAVVQNLWSLCQAQWLPITSSGALVTSVWGLHQIGKGATTTETDKPVEERLHFILFEQGFSINVFNVWTFSLDQNKGTKTAADPSVNDDLKRRGLPPAYGPGYTTKISIPKATLIRLMPVVRVVYLHPLLEERKLLSRFLNAFEGKQSRTARQGRASFPMGSAASQKRDFMEGLAQMNLAAFSHHRGMPPNGLFTRDTSGGAGVTIFVPDSGAEIDGPAWQIEMRDPEWYVVPNELTLPNVIPEFQAGEDMTD</sequence>
<dbReference type="EMBL" id="JAWRVE010000106">
    <property type="protein sequence ID" value="KAL1858234.1"/>
    <property type="molecule type" value="Genomic_DNA"/>
</dbReference>
<name>A0ABR3WCF1_9PEZI</name>
<dbReference type="Proteomes" id="UP001583177">
    <property type="component" value="Unassembled WGS sequence"/>
</dbReference>
<gene>
    <name evidence="2" type="ORF">Daus18300_009980</name>
</gene>
<protein>
    <submittedName>
        <fullName evidence="2">Uncharacterized protein</fullName>
    </submittedName>
</protein>
<feature type="region of interest" description="Disordered" evidence="1">
    <location>
        <begin position="1"/>
        <end position="40"/>
    </location>
</feature>